<keyword evidence="3" id="KW-1185">Reference proteome</keyword>
<keyword evidence="1" id="KW-0812">Transmembrane</keyword>
<dbReference type="EMBL" id="JAFDVD010000009">
    <property type="protein sequence ID" value="MBM6400550.1"/>
    <property type="molecule type" value="Genomic_DNA"/>
</dbReference>
<feature type="transmembrane region" description="Helical" evidence="1">
    <location>
        <begin position="89"/>
        <end position="111"/>
    </location>
</feature>
<evidence type="ECO:0000313" key="2">
    <source>
        <dbReference type="EMBL" id="MBM6400550.1"/>
    </source>
</evidence>
<keyword evidence="1" id="KW-0472">Membrane</keyword>
<reference evidence="2" key="1">
    <citation type="submission" date="2021-02" db="EMBL/GenBank/DDBJ databases">
        <title>Phycicoccus sp. MQZ13P-5T, whole genome shotgun sequence.</title>
        <authorList>
            <person name="Tuo L."/>
        </authorList>
    </citation>
    <scope>NUCLEOTIDE SEQUENCE</scope>
    <source>
        <strain evidence="2">MQZ13P-5</strain>
    </source>
</reference>
<accession>A0ABS2CKY7</accession>
<name>A0ABS2CKY7_9MICO</name>
<protein>
    <submittedName>
        <fullName evidence="2">Uncharacterized protein</fullName>
    </submittedName>
</protein>
<keyword evidence="1" id="KW-1133">Transmembrane helix</keyword>
<evidence type="ECO:0000313" key="3">
    <source>
        <dbReference type="Proteomes" id="UP001430172"/>
    </source>
</evidence>
<proteinExistence type="predicted"/>
<organism evidence="2 3">
    <name type="scientific">Phycicoccus sonneratiae</name>
    <dbReference type="NCBI Taxonomy" id="2807628"/>
    <lineage>
        <taxon>Bacteria</taxon>
        <taxon>Bacillati</taxon>
        <taxon>Actinomycetota</taxon>
        <taxon>Actinomycetes</taxon>
        <taxon>Micrococcales</taxon>
        <taxon>Intrasporangiaceae</taxon>
        <taxon>Phycicoccus</taxon>
    </lineage>
</organism>
<gene>
    <name evidence="2" type="ORF">JQN70_09160</name>
</gene>
<sequence>MGDLWWLLGLVWLVLGVIGLVAAAVFVGSWWLIVWPVVTEARRARRAGDPWLPWLPRADGSWGPLTANRWWSAMRVETRGGRGGLVVRWGFWLVQSALLTFAAGVGLWGIGRLVVLGVTGR</sequence>
<evidence type="ECO:0000256" key="1">
    <source>
        <dbReference type="SAM" id="Phobius"/>
    </source>
</evidence>
<feature type="transmembrane region" description="Helical" evidence="1">
    <location>
        <begin position="6"/>
        <end position="38"/>
    </location>
</feature>
<dbReference type="RefSeq" id="WP_204131032.1">
    <property type="nucleotide sequence ID" value="NZ_JAFDVD010000009.1"/>
</dbReference>
<dbReference type="Proteomes" id="UP001430172">
    <property type="component" value="Unassembled WGS sequence"/>
</dbReference>
<comment type="caution">
    <text evidence="2">The sequence shown here is derived from an EMBL/GenBank/DDBJ whole genome shotgun (WGS) entry which is preliminary data.</text>
</comment>